<feature type="transmembrane region" description="Helical" evidence="8">
    <location>
        <begin position="413"/>
        <end position="431"/>
    </location>
</feature>
<protein>
    <submittedName>
        <fullName evidence="11">EmrB/QacA family drug resistance transporter</fullName>
    </submittedName>
    <submittedName>
        <fullName evidence="10">MDR family MFS transporter</fullName>
    </submittedName>
</protein>
<feature type="transmembrane region" description="Helical" evidence="8">
    <location>
        <begin position="367"/>
        <end position="392"/>
    </location>
</feature>
<evidence type="ECO:0000313" key="12">
    <source>
        <dbReference type="Proteomes" id="UP000423525"/>
    </source>
</evidence>
<dbReference type="Gene3D" id="1.20.1720.10">
    <property type="entry name" value="Multidrug resistance protein D"/>
    <property type="match status" value="1"/>
</dbReference>
<evidence type="ECO:0000256" key="3">
    <source>
        <dbReference type="ARBA" id="ARBA00022448"/>
    </source>
</evidence>
<feature type="transmembrane region" description="Helical" evidence="8">
    <location>
        <begin position="146"/>
        <end position="168"/>
    </location>
</feature>
<dbReference type="PANTHER" id="PTHR23501:SF197">
    <property type="entry name" value="COMD"/>
    <property type="match status" value="1"/>
</dbReference>
<dbReference type="GO" id="GO:0022857">
    <property type="term" value="F:transmembrane transporter activity"/>
    <property type="evidence" value="ECO:0007669"/>
    <property type="project" value="InterPro"/>
</dbReference>
<dbReference type="PRINTS" id="PR01036">
    <property type="entry name" value="TCRTETB"/>
</dbReference>
<evidence type="ECO:0000256" key="4">
    <source>
        <dbReference type="ARBA" id="ARBA00022475"/>
    </source>
</evidence>
<evidence type="ECO:0000256" key="2">
    <source>
        <dbReference type="ARBA" id="ARBA00007520"/>
    </source>
</evidence>
<feature type="domain" description="Major facilitator superfamily (MFS) profile" evidence="9">
    <location>
        <begin position="23"/>
        <end position="515"/>
    </location>
</feature>
<dbReference type="RefSeq" id="WP_155872224.1">
    <property type="nucleotide sequence ID" value="NZ_CP168248.1"/>
</dbReference>
<dbReference type="FunFam" id="1.20.1720.10:FF:000004">
    <property type="entry name" value="EmrB/QacA family drug resistance transporter"/>
    <property type="match status" value="1"/>
</dbReference>
<keyword evidence="7 8" id="KW-0472">Membrane</keyword>
<evidence type="ECO:0000259" key="9">
    <source>
        <dbReference type="PROSITE" id="PS50850"/>
    </source>
</evidence>
<dbReference type="KEGG" id="crf:FRC0190_00894"/>
<feature type="transmembrane region" description="Helical" evidence="8">
    <location>
        <begin position="492"/>
        <end position="511"/>
    </location>
</feature>
<reference evidence="10 13" key="2">
    <citation type="submission" date="2023-03" db="EMBL/GenBank/DDBJ databases">
        <title>Whole genome sequence of the first Corynebacterium rouxii strains isolated in Brazil: a recent member of Corynebacterium diphtheriae complex.</title>
        <authorList>
            <person name="Vieira V."/>
            <person name="Ramos J.N."/>
            <person name="Araujo M.R.B."/>
            <person name="Baio P.V."/>
            <person name="Sant'Anna L.O."/>
            <person name="Veras J.F.C."/>
            <person name="Vieira E.M.D."/>
            <person name="Sousa M.A.B."/>
            <person name="Camargo C.H."/>
            <person name="Sacchi C.T."/>
            <person name="Campos K.R."/>
            <person name="Santos M.B.N."/>
            <person name="Bokermann S."/>
            <person name="Alvim L.B."/>
            <person name="Santos L.S."/>
            <person name="Mattos-Guaraldi A.L."/>
        </authorList>
    </citation>
    <scope>NUCLEOTIDE SEQUENCE [LARGE SCALE GENOMIC DNA]</scope>
    <source>
        <strain evidence="10 13">70862</strain>
    </source>
</reference>
<feature type="transmembrane region" description="Helical" evidence="8">
    <location>
        <begin position="278"/>
        <end position="297"/>
    </location>
</feature>
<dbReference type="InterPro" id="IPR004638">
    <property type="entry name" value="EmrB-like"/>
</dbReference>
<keyword evidence="5 8" id="KW-0812">Transmembrane</keyword>
<feature type="transmembrane region" description="Helical" evidence="8">
    <location>
        <begin position="207"/>
        <end position="227"/>
    </location>
</feature>
<feature type="transmembrane region" description="Helical" evidence="8">
    <location>
        <begin position="88"/>
        <end position="107"/>
    </location>
</feature>
<keyword evidence="13" id="KW-1185">Reference proteome</keyword>
<feature type="transmembrane region" description="Helical" evidence="8">
    <location>
        <begin position="342"/>
        <end position="361"/>
    </location>
</feature>
<reference evidence="11 12" key="1">
    <citation type="submission" date="2019-11" db="EMBL/GenBank/DDBJ databases">
        <authorList>
            <person name="Brisse S."/>
        </authorList>
    </citation>
    <scope>NUCLEOTIDE SEQUENCE [LARGE SCALE GENOMIC DNA]</scope>
    <source>
        <strain evidence="11">FRC0190</strain>
    </source>
</reference>
<feature type="transmembrane region" description="Helical" evidence="8">
    <location>
        <begin position="317"/>
        <end position="335"/>
    </location>
</feature>
<keyword evidence="3" id="KW-0813">Transport</keyword>
<evidence type="ECO:0000313" key="11">
    <source>
        <dbReference type="EMBL" id="VZH84902.1"/>
    </source>
</evidence>
<dbReference type="EMBL" id="JARUHM010000009">
    <property type="protein sequence ID" value="MDT9410731.1"/>
    <property type="molecule type" value="Genomic_DNA"/>
</dbReference>
<dbReference type="CDD" id="cd17502">
    <property type="entry name" value="MFS_Azr1_MDR_like"/>
    <property type="match status" value="1"/>
</dbReference>
<dbReference type="AlphaFoldDB" id="A0A6I8MBA0"/>
<dbReference type="Gene3D" id="1.20.1250.20">
    <property type="entry name" value="MFS general substrate transporter like domains"/>
    <property type="match status" value="1"/>
</dbReference>
<feature type="transmembrane region" description="Helical" evidence="8">
    <location>
        <begin position="57"/>
        <end position="76"/>
    </location>
</feature>
<dbReference type="InterPro" id="IPR005829">
    <property type="entry name" value="Sugar_transporter_CS"/>
</dbReference>
<dbReference type="InterPro" id="IPR020846">
    <property type="entry name" value="MFS_dom"/>
</dbReference>
<feature type="transmembrane region" description="Helical" evidence="8">
    <location>
        <begin position="174"/>
        <end position="195"/>
    </location>
</feature>
<dbReference type="NCBIfam" id="TIGR00711">
    <property type="entry name" value="efflux_EmrB"/>
    <property type="match status" value="1"/>
</dbReference>
<dbReference type="EMBL" id="LR738855">
    <property type="protein sequence ID" value="VZH84902.1"/>
    <property type="molecule type" value="Genomic_DNA"/>
</dbReference>
<evidence type="ECO:0000313" key="13">
    <source>
        <dbReference type="Proteomes" id="UP001265983"/>
    </source>
</evidence>
<evidence type="ECO:0000256" key="7">
    <source>
        <dbReference type="ARBA" id="ARBA00023136"/>
    </source>
</evidence>
<evidence type="ECO:0000256" key="1">
    <source>
        <dbReference type="ARBA" id="ARBA00004651"/>
    </source>
</evidence>
<gene>
    <name evidence="11" type="ORF">FRC0190_00894</name>
    <name evidence="10" type="ORF">P8T80_04940</name>
</gene>
<dbReference type="Proteomes" id="UP000423525">
    <property type="component" value="Chromosome"/>
</dbReference>
<feature type="transmembrane region" description="Helical" evidence="8">
    <location>
        <begin position="239"/>
        <end position="257"/>
    </location>
</feature>
<dbReference type="PROSITE" id="PS50850">
    <property type="entry name" value="MFS"/>
    <property type="match status" value="1"/>
</dbReference>
<evidence type="ECO:0000256" key="8">
    <source>
        <dbReference type="SAM" id="Phobius"/>
    </source>
</evidence>
<feature type="transmembrane region" description="Helical" evidence="8">
    <location>
        <begin position="113"/>
        <end position="134"/>
    </location>
</feature>
<dbReference type="SUPFAM" id="SSF103473">
    <property type="entry name" value="MFS general substrate transporter"/>
    <property type="match status" value="1"/>
</dbReference>
<dbReference type="Pfam" id="PF07690">
    <property type="entry name" value="MFS_1"/>
    <property type="match status" value="1"/>
</dbReference>
<evidence type="ECO:0000256" key="5">
    <source>
        <dbReference type="ARBA" id="ARBA00022692"/>
    </source>
</evidence>
<sequence length="521" mass="55913">MSTQLSPENVREPAAHHHPVGWIIAALMLSMLMGSLGQMIFATALPTIVGDLGGVEHMSWVITAFLLGETIAMPLFGKLGDVINRKPLFIFANLLFMLGSLIGGLATSMSMLILARAIQGVAGGASMILSQAITAEVTTARERGKYMGVMGTVFGVSSVLGPVLGGWFTDGLGWRWGLWLNLPLGAVAVIAIWFLLSLPNKDVKFRLDWWGTLTMAIATASLVLFVTWGGHDYAWSDPIIVGLIASFVVFGIIFVAVELRVDDPLIPMTLFRNRNFTLTTIAGLAIGVIMFGSMAYLPTYLQMVHHMSPTKAGLTMITMMSGLMISSIGVGNLVSRTGRYKTFPLIGQIITSIALVLLSRLHYDDSLVTIGIYMFIFGVGLGCTMQILVLIVQNSFPLAMVGTATGSNNFFRQVGGAVGSALIGSMFLTNLKEQIGTNLPTAVHQAVAQGYPMDAVEKLQSASRLTPAFVSHLPQVIQDAIAVSYNDALTPVFLLVAPLSILAVILLALVHETELSQTIER</sequence>
<organism evidence="11 12">
    <name type="scientific">Corynebacterium rouxii</name>
    <dbReference type="NCBI Taxonomy" id="2719119"/>
    <lineage>
        <taxon>Bacteria</taxon>
        <taxon>Bacillati</taxon>
        <taxon>Actinomycetota</taxon>
        <taxon>Actinomycetes</taxon>
        <taxon>Mycobacteriales</taxon>
        <taxon>Corynebacteriaceae</taxon>
        <taxon>Corynebacterium</taxon>
    </lineage>
</organism>
<keyword evidence="6 8" id="KW-1133">Transmembrane helix</keyword>
<dbReference type="InterPro" id="IPR011701">
    <property type="entry name" value="MFS"/>
</dbReference>
<keyword evidence="4" id="KW-1003">Cell membrane</keyword>
<dbReference type="GO" id="GO:0005886">
    <property type="term" value="C:plasma membrane"/>
    <property type="evidence" value="ECO:0007669"/>
    <property type="project" value="UniProtKB-SubCell"/>
</dbReference>
<dbReference type="PROSITE" id="PS00217">
    <property type="entry name" value="SUGAR_TRANSPORT_2"/>
    <property type="match status" value="1"/>
</dbReference>
<name>A0A6I8MBA0_9CORY</name>
<feature type="transmembrane region" description="Helical" evidence="8">
    <location>
        <begin position="20"/>
        <end position="45"/>
    </location>
</feature>
<accession>A0A6I8MBA0</accession>
<evidence type="ECO:0000256" key="6">
    <source>
        <dbReference type="ARBA" id="ARBA00022989"/>
    </source>
</evidence>
<dbReference type="Proteomes" id="UP001265983">
    <property type="component" value="Unassembled WGS sequence"/>
</dbReference>
<dbReference type="InterPro" id="IPR036259">
    <property type="entry name" value="MFS_trans_sf"/>
</dbReference>
<comment type="similarity">
    <text evidence="2">Belongs to the major facilitator superfamily. TCR/Tet family.</text>
</comment>
<evidence type="ECO:0000313" key="10">
    <source>
        <dbReference type="EMBL" id="MDT9410731.1"/>
    </source>
</evidence>
<dbReference type="PANTHER" id="PTHR23501">
    <property type="entry name" value="MAJOR FACILITATOR SUPERFAMILY"/>
    <property type="match status" value="1"/>
</dbReference>
<proteinExistence type="inferred from homology"/>
<comment type="subcellular location">
    <subcellularLocation>
        <location evidence="1">Cell membrane</location>
        <topology evidence="1">Multi-pass membrane protein</topology>
    </subcellularLocation>
</comment>